<evidence type="ECO:0000259" key="1">
    <source>
        <dbReference type="Pfam" id="PF00534"/>
    </source>
</evidence>
<dbReference type="GO" id="GO:0016757">
    <property type="term" value="F:glycosyltransferase activity"/>
    <property type="evidence" value="ECO:0007669"/>
    <property type="project" value="InterPro"/>
</dbReference>
<evidence type="ECO:0000313" key="3">
    <source>
        <dbReference type="EMBL" id="RIE03808.1"/>
    </source>
</evidence>
<evidence type="ECO:0000259" key="2">
    <source>
        <dbReference type="Pfam" id="PF13439"/>
    </source>
</evidence>
<name>A0A398CSS3_9BACL</name>
<feature type="domain" description="Glycosyltransferase subfamily 4-like N-terminal" evidence="2">
    <location>
        <begin position="12"/>
        <end position="173"/>
    </location>
</feature>
<dbReference type="EMBL" id="QXJM01000030">
    <property type="protein sequence ID" value="RIE03808.1"/>
    <property type="molecule type" value="Genomic_DNA"/>
</dbReference>
<dbReference type="Pfam" id="PF13439">
    <property type="entry name" value="Glyco_transf_4"/>
    <property type="match status" value="2"/>
</dbReference>
<dbReference type="Proteomes" id="UP000266340">
    <property type="component" value="Unassembled WGS sequence"/>
</dbReference>
<comment type="caution">
    <text evidence="3">The sequence shown here is derived from an EMBL/GenBank/DDBJ whole genome shotgun (WGS) entry which is preliminary data.</text>
</comment>
<dbReference type="RefSeq" id="WP_119148880.1">
    <property type="nucleotide sequence ID" value="NZ_JBHSOV010000021.1"/>
</dbReference>
<dbReference type="InterPro" id="IPR028098">
    <property type="entry name" value="Glyco_trans_4-like_N"/>
</dbReference>
<proteinExistence type="predicted"/>
<dbReference type="CDD" id="cd03801">
    <property type="entry name" value="GT4_PimA-like"/>
    <property type="match status" value="1"/>
</dbReference>
<dbReference type="InterPro" id="IPR050194">
    <property type="entry name" value="Glycosyltransferase_grp1"/>
</dbReference>
<reference evidence="3 4" key="1">
    <citation type="submission" date="2018-09" db="EMBL/GenBank/DDBJ databases">
        <title>Cohnella cavernae sp. nov., isolated from a karst cave.</title>
        <authorList>
            <person name="Zhu H."/>
        </authorList>
    </citation>
    <scope>NUCLEOTIDE SEQUENCE [LARGE SCALE GENOMIC DNA]</scope>
    <source>
        <strain evidence="3 4">K2E09-144</strain>
    </source>
</reference>
<dbReference type="PANTHER" id="PTHR45947">
    <property type="entry name" value="SULFOQUINOVOSYL TRANSFERASE SQD2"/>
    <property type="match status" value="1"/>
</dbReference>
<feature type="domain" description="Glycosyl transferase family 1" evidence="1">
    <location>
        <begin position="585"/>
        <end position="715"/>
    </location>
</feature>
<sequence length="780" mass="86688">MRIGFYNHTSVVSGAEISMLLTAKNLKNAEPVVFAPEGELGDRARVSGVAFEPISGYRARLTKNPFVLVRHLAGMAAEGWRLAKRFKSAEVDIVHANSIRAGLIVSLFGWLHRRPIVWHIRDNPPGGWIGRAIDFIAKRTVKELICISESVKAGMGEELRTLAKVVHNGVELSFATAEEKAKYRRAIREELGASPSARVIAVIGQIAPWKRQMDALIAARLLLDDGCDIQVWIVGEPKFREENEAYAERLRQMASGKEWQGKVVFTGFREDVKEICCAADLLFLCSDNEPFGRVLIESMAQGTPVVATRAGGVPEIVVDGSCGLLYEVGDTEGLARCAGRLLGDEELRASMGREAVLRVKQCFGIDRTAEKVEEAYRRILPEKPFKTAIVHDYLNQMGGAERVVASLRRMFPDAPIYTTIVDRPALLEELKDADIRTTWMQRIPGVLKRFKLYFWLFPFAVRSMDFREYDLIVSSSSAYAKGIKKPRGAVHVCYCHTPMRFAWDFEGYVQGMKIPFLLKWASRLFIVPLRRWDARNSARVDEIVANSTIVKERIRNHYGKDASIVYPPVQLERFGPVEADGGRGPDDYFLVVSRLVSYKKIELAVKACTLLSERLIVVGDGPDRQRLERMAGPTVSFAGRLPDDQVERLMRGCRALLFPGIEDFGITPLEANACGRPVIAFGAGGALDTVDPGLNGLFFDSQTPESLAGTLRRFALHEWNPALIRRHAESFGERRFETELRSLIGSALQARGKRLFAASTAAPATGASMTANTTTKEVTA</sequence>
<dbReference type="AlphaFoldDB" id="A0A398CSS3"/>
<dbReference type="Pfam" id="PF00534">
    <property type="entry name" value="Glycos_transf_1"/>
    <property type="match status" value="2"/>
</dbReference>
<dbReference type="OrthoDB" id="9801609at2"/>
<feature type="domain" description="Glycosyltransferase subfamily 4-like N-terminal" evidence="2">
    <location>
        <begin position="397"/>
        <end position="573"/>
    </location>
</feature>
<keyword evidence="4" id="KW-1185">Reference proteome</keyword>
<evidence type="ECO:0000313" key="4">
    <source>
        <dbReference type="Proteomes" id="UP000266340"/>
    </source>
</evidence>
<dbReference type="InterPro" id="IPR001296">
    <property type="entry name" value="Glyco_trans_1"/>
</dbReference>
<dbReference type="SUPFAM" id="SSF53756">
    <property type="entry name" value="UDP-Glycosyltransferase/glycogen phosphorylase"/>
    <property type="match status" value="2"/>
</dbReference>
<dbReference type="Gene3D" id="3.40.50.2000">
    <property type="entry name" value="Glycogen Phosphorylase B"/>
    <property type="match status" value="4"/>
</dbReference>
<accession>A0A398CSS3</accession>
<protein>
    <submittedName>
        <fullName evidence="3">Glycosyltransferase</fullName>
    </submittedName>
</protein>
<feature type="domain" description="Glycosyl transferase family 1" evidence="1">
    <location>
        <begin position="185"/>
        <end position="355"/>
    </location>
</feature>
<organism evidence="3 4">
    <name type="scientific">Cohnella faecalis</name>
    <dbReference type="NCBI Taxonomy" id="2315694"/>
    <lineage>
        <taxon>Bacteria</taxon>
        <taxon>Bacillati</taxon>
        <taxon>Bacillota</taxon>
        <taxon>Bacilli</taxon>
        <taxon>Bacillales</taxon>
        <taxon>Paenibacillaceae</taxon>
        <taxon>Cohnella</taxon>
    </lineage>
</organism>
<gene>
    <name evidence="3" type="ORF">D3H35_09655</name>
</gene>
<dbReference type="PANTHER" id="PTHR45947:SF3">
    <property type="entry name" value="SULFOQUINOVOSYL TRANSFERASE SQD2"/>
    <property type="match status" value="1"/>
</dbReference>
<keyword evidence="3" id="KW-0808">Transferase</keyword>